<gene>
    <name evidence="1" type="ORF">OMM_11363</name>
</gene>
<protein>
    <submittedName>
        <fullName evidence="1">Uncharacterized protein</fullName>
    </submittedName>
</protein>
<reference evidence="2" key="1">
    <citation type="submission" date="2012-11" db="EMBL/GenBank/DDBJ databases">
        <authorList>
            <person name="Lucero-Rivera Y.E."/>
            <person name="Tovar-Ramirez D."/>
        </authorList>
    </citation>
    <scope>NUCLEOTIDE SEQUENCE [LARGE SCALE GENOMIC DNA]</scope>
    <source>
        <strain evidence="2">Araruama</strain>
    </source>
</reference>
<comment type="caution">
    <text evidence="1">The sequence shown here is derived from an EMBL/GenBank/DDBJ whole genome shotgun (WGS) entry which is preliminary data.</text>
</comment>
<name>A0A1V1NYI9_9BACT</name>
<dbReference type="AlphaFoldDB" id="A0A1V1NYI9"/>
<organism evidence="1 2">
    <name type="scientific">Candidatus Magnetoglobus multicellularis str. Araruama</name>
    <dbReference type="NCBI Taxonomy" id="890399"/>
    <lineage>
        <taxon>Bacteria</taxon>
        <taxon>Pseudomonadati</taxon>
        <taxon>Thermodesulfobacteriota</taxon>
        <taxon>Desulfobacteria</taxon>
        <taxon>Desulfobacterales</taxon>
        <taxon>Desulfobacteraceae</taxon>
        <taxon>Candidatus Magnetoglobus</taxon>
    </lineage>
</organism>
<evidence type="ECO:0000313" key="1">
    <source>
        <dbReference type="EMBL" id="ETR67650.1"/>
    </source>
</evidence>
<proteinExistence type="predicted"/>
<dbReference type="EMBL" id="ATBP01001277">
    <property type="protein sequence ID" value="ETR67650.1"/>
    <property type="molecule type" value="Genomic_DNA"/>
</dbReference>
<evidence type="ECO:0000313" key="2">
    <source>
        <dbReference type="Proteomes" id="UP000189670"/>
    </source>
</evidence>
<dbReference type="Proteomes" id="UP000189670">
    <property type="component" value="Unassembled WGS sequence"/>
</dbReference>
<accession>A0A1V1NYI9</accession>
<sequence length="73" mass="7850">MVDHGSEDHFILVNESTGKGETITLSRTIYAIMKNFGMNSIGSTLKGNCKNSVGLKPNAELRKDAKAPSIPKS</sequence>